<name>A0A445JKE4_GLYSO</name>
<dbReference type="PANTHER" id="PTHR10165">
    <property type="entry name" value="LIPID PHOSPHATE PHOSPHATASE"/>
    <property type="match status" value="1"/>
</dbReference>
<protein>
    <submittedName>
        <fullName evidence="1">Putative lipid phosphate phosphatase 3, chloroplastic</fullName>
    </submittedName>
</protein>
<dbReference type="Proteomes" id="UP000289340">
    <property type="component" value="Chromosome 8"/>
</dbReference>
<gene>
    <name evidence="1" type="ORF">D0Y65_021689</name>
</gene>
<dbReference type="PANTHER" id="PTHR10165:SF203">
    <property type="entry name" value="LIPID PHOSPHATE PHOSPHATASE 3, CHLOROPLASTIC-RELATED"/>
    <property type="match status" value="1"/>
</dbReference>
<evidence type="ECO:0000313" key="1">
    <source>
        <dbReference type="EMBL" id="RZB98913.1"/>
    </source>
</evidence>
<dbReference type="EMBL" id="QZWG01000008">
    <property type="protein sequence ID" value="RZB98913.1"/>
    <property type="molecule type" value="Genomic_DNA"/>
</dbReference>
<proteinExistence type="predicted"/>
<dbReference type="GO" id="GO:0046839">
    <property type="term" value="P:phospholipid dephosphorylation"/>
    <property type="evidence" value="ECO:0007669"/>
    <property type="project" value="TreeGrafter"/>
</dbReference>
<dbReference type="Gramene" id="XM_028391466.1">
    <property type="protein sequence ID" value="XP_028247267.1"/>
    <property type="gene ID" value="LOC114424598"/>
</dbReference>
<sequence length="135" mass="15946">MFLFVIRLLTFSISHYYCLNFILSFISVDNDHHSLATANYLLLYTWRRGVSFRSEDFGNRFRRCVYDLHHSILGLLFVVLITRVFTDAIRNAVGWPRPDFFWHCMRILPHDQNTGAFFIVVVQKVSPLSDSFSYD</sequence>
<reference evidence="1 2" key="1">
    <citation type="submission" date="2018-09" db="EMBL/GenBank/DDBJ databases">
        <title>A high-quality reference genome of wild soybean provides a powerful tool to mine soybean genomes.</title>
        <authorList>
            <person name="Xie M."/>
            <person name="Chung C.Y.L."/>
            <person name="Li M.-W."/>
            <person name="Wong F.-L."/>
            <person name="Chan T.-F."/>
            <person name="Lam H.-M."/>
        </authorList>
    </citation>
    <scope>NUCLEOTIDE SEQUENCE [LARGE SCALE GENOMIC DNA]</scope>
    <source>
        <strain evidence="2">cv. W05</strain>
        <tissue evidence="1">Hypocotyl of etiolated seedlings</tissue>
    </source>
</reference>
<comment type="caution">
    <text evidence="1">The sequence shown here is derived from an EMBL/GenBank/DDBJ whole genome shotgun (WGS) entry which is preliminary data.</text>
</comment>
<keyword evidence="2" id="KW-1185">Reference proteome</keyword>
<dbReference type="GO" id="GO:0006644">
    <property type="term" value="P:phospholipid metabolic process"/>
    <property type="evidence" value="ECO:0007669"/>
    <property type="project" value="InterPro"/>
</dbReference>
<accession>A0A445JKE4</accession>
<organism evidence="1 2">
    <name type="scientific">Glycine soja</name>
    <name type="common">Wild soybean</name>
    <dbReference type="NCBI Taxonomy" id="3848"/>
    <lineage>
        <taxon>Eukaryota</taxon>
        <taxon>Viridiplantae</taxon>
        <taxon>Streptophyta</taxon>
        <taxon>Embryophyta</taxon>
        <taxon>Tracheophyta</taxon>
        <taxon>Spermatophyta</taxon>
        <taxon>Magnoliopsida</taxon>
        <taxon>eudicotyledons</taxon>
        <taxon>Gunneridae</taxon>
        <taxon>Pentapetalae</taxon>
        <taxon>rosids</taxon>
        <taxon>fabids</taxon>
        <taxon>Fabales</taxon>
        <taxon>Fabaceae</taxon>
        <taxon>Papilionoideae</taxon>
        <taxon>50 kb inversion clade</taxon>
        <taxon>NPAAA clade</taxon>
        <taxon>indigoferoid/millettioid clade</taxon>
        <taxon>Phaseoleae</taxon>
        <taxon>Glycine</taxon>
        <taxon>Glycine subgen. Soja</taxon>
    </lineage>
</organism>
<evidence type="ECO:0000313" key="2">
    <source>
        <dbReference type="Proteomes" id="UP000289340"/>
    </source>
</evidence>
<dbReference type="InterPro" id="IPR036938">
    <property type="entry name" value="PAP2/HPO_sf"/>
</dbReference>
<dbReference type="GO" id="GO:0008195">
    <property type="term" value="F:phosphatidate phosphatase activity"/>
    <property type="evidence" value="ECO:0007669"/>
    <property type="project" value="TreeGrafter"/>
</dbReference>
<dbReference type="AlphaFoldDB" id="A0A445JKE4"/>
<dbReference type="GO" id="GO:0016020">
    <property type="term" value="C:membrane"/>
    <property type="evidence" value="ECO:0007669"/>
    <property type="project" value="TreeGrafter"/>
</dbReference>
<dbReference type="SUPFAM" id="SSF48317">
    <property type="entry name" value="Acid phosphatase/Vanadium-dependent haloperoxidase"/>
    <property type="match status" value="1"/>
</dbReference>
<dbReference type="InterPro" id="IPR043216">
    <property type="entry name" value="PAP-like"/>
</dbReference>